<keyword evidence="1" id="KW-1133">Transmembrane helix</keyword>
<comment type="caution">
    <text evidence="2">The sequence shown here is derived from an EMBL/GenBank/DDBJ whole genome shotgun (WGS) entry which is preliminary data.</text>
</comment>
<dbReference type="SUPFAM" id="SSF56219">
    <property type="entry name" value="DNase I-like"/>
    <property type="match status" value="1"/>
</dbReference>
<organism evidence="2 3">
    <name type="scientific">Rhododendron griersonianum</name>
    <dbReference type="NCBI Taxonomy" id="479676"/>
    <lineage>
        <taxon>Eukaryota</taxon>
        <taxon>Viridiplantae</taxon>
        <taxon>Streptophyta</taxon>
        <taxon>Embryophyta</taxon>
        <taxon>Tracheophyta</taxon>
        <taxon>Spermatophyta</taxon>
        <taxon>Magnoliopsida</taxon>
        <taxon>eudicotyledons</taxon>
        <taxon>Gunneridae</taxon>
        <taxon>Pentapetalae</taxon>
        <taxon>asterids</taxon>
        <taxon>Ericales</taxon>
        <taxon>Ericaceae</taxon>
        <taxon>Ericoideae</taxon>
        <taxon>Rhodoreae</taxon>
        <taxon>Rhododendron</taxon>
    </lineage>
</organism>
<protein>
    <submittedName>
        <fullName evidence="2">Uncharacterized protein</fullName>
    </submittedName>
</protein>
<evidence type="ECO:0000256" key="1">
    <source>
        <dbReference type="SAM" id="Phobius"/>
    </source>
</evidence>
<proteinExistence type="predicted"/>
<evidence type="ECO:0000313" key="3">
    <source>
        <dbReference type="Proteomes" id="UP000823749"/>
    </source>
</evidence>
<feature type="transmembrane region" description="Helical" evidence="1">
    <location>
        <begin position="97"/>
        <end position="121"/>
    </location>
</feature>
<dbReference type="Gene3D" id="3.60.10.10">
    <property type="entry name" value="Endonuclease/exonuclease/phosphatase"/>
    <property type="match status" value="1"/>
</dbReference>
<keyword evidence="3" id="KW-1185">Reference proteome</keyword>
<name>A0AAV6L9W1_9ERIC</name>
<keyword evidence="1" id="KW-0812">Transmembrane</keyword>
<evidence type="ECO:0000313" key="2">
    <source>
        <dbReference type="EMBL" id="KAG5561224.1"/>
    </source>
</evidence>
<accession>A0AAV6L9W1</accession>
<dbReference type="EMBL" id="JACTNZ010000002">
    <property type="protein sequence ID" value="KAG5561224.1"/>
    <property type="molecule type" value="Genomic_DNA"/>
</dbReference>
<dbReference type="AlphaFoldDB" id="A0AAV6L9W1"/>
<reference evidence="2" key="1">
    <citation type="submission" date="2020-08" db="EMBL/GenBank/DDBJ databases">
        <title>Plant Genome Project.</title>
        <authorList>
            <person name="Zhang R.-G."/>
        </authorList>
    </citation>
    <scope>NUCLEOTIDE SEQUENCE</scope>
    <source>
        <strain evidence="2">WSP0</strain>
        <tissue evidence="2">Leaf</tissue>
    </source>
</reference>
<keyword evidence="1" id="KW-0472">Membrane</keyword>
<dbReference type="Proteomes" id="UP000823749">
    <property type="component" value="Chromosome 2"/>
</dbReference>
<gene>
    <name evidence="2" type="ORF">RHGRI_004297</name>
</gene>
<dbReference type="InterPro" id="IPR036691">
    <property type="entry name" value="Endo/exonu/phosph_ase_sf"/>
</dbReference>
<sequence length="171" mass="19029">MKILSWIVKGLSNREKRNKIKKTVRDLKIDMLLLQETNLKDISKAVIGSLWGVTDCDYLEVDAIGSAGGPLTIWNSDFFKLEAVCCNRNFILLKGSLWSLGCGEVGFGAVLIFWYLCGIFLDGFDSFMACYCATDLWNLYCWIVIMPPSGIYSAGFGTYIAGFFMAPVALT</sequence>